<dbReference type="RefSeq" id="WP_006866006.1">
    <property type="nucleotide sequence ID" value="NZ_BAHE01000010.1"/>
</dbReference>
<accession>K6XLP1</accession>
<evidence type="ECO:0000313" key="2">
    <source>
        <dbReference type="EMBL" id="GAB99759.1"/>
    </source>
</evidence>
<dbReference type="Proteomes" id="UP000035058">
    <property type="component" value="Unassembled WGS sequence"/>
</dbReference>
<name>K6XLP1_9ACTN</name>
<feature type="compositionally biased region" description="Low complexity" evidence="1">
    <location>
        <begin position="290"/>
        <end position="300"/>
    </location>
</feature>
<evidence type="ECO:0000256" key="1">
    <source>
        <dbReference type="SAM" id="MobiDB-lite"/>
    </source>
</evidence>
<sequence length="345" mass="35766">MRRDESSLTALRAGAQDGAAALTGLLAAGRLMGVPVPDDASVRAGLRVVDDFDITALSADSRVLVSAHRAVAEQLHHLPEQRVRLDGWHGRSASLAIDAAVDHQRRAESDLYLLHTITDATSAAASGIDRLLRTFYLAVARLSAPSAAGTPPAELPQAVVTGRVPLDVAVEDIRSRVELFTTSVDATLRGITAILDILNRSLDGIDDDPYPVEIETGEPGAGVVTPPGAQPVESVRPQPVPAEPPIAPTETVRAARESGEQHEEQDIPFRLSGAPAVEPEVAQSVPGMEAAGAVEGRPAAGPGGGAPTPTHVVADTREGSTPSTDPDTDTTPERSAGDLALAGDQ</sequence>
<dbReference type="EMBL" id="BAHE01000010">
    <property type="protein sequence ID" value="GAB99759.1"/>
    <property type="molecule type" value="Genomic_DNA"/>
</dbReference>
<protein>
    <submittedName>
        <fullName evidence="2">Uncharacterized protein</fullName>
    </submittedName>
</protein>
<gene>
    <name evidence="2" type="ORF">GONAM_10_02300</name>
</gene>
<reference evidence="2 3" key="1">
    <citation type="submission" date="2012-08" db="EMBL/GenBank/DDBJ databases">
        <title>Whole genome shotgun sequence of Gordonia namibiensis NBRC 108229.</title>
        <authorList>
            <person name="Isaki-Nakamura S."/>
            <person name="Hosoyama A."/>
            <person name="Tsuchikane K."/>
            <person name="Katsumata H."/>
            <person name="Baba S."/>
            <person name="Yamazaki S."/>
            <person name="Fujita N."/>
        </authorList>
    </citation>
    <scope>NUCLEOTIDE SEQUENCE [LARGE SCALE GENOMIC DNA]</scope>
    <source>
        <strain evidence="2 3">NBRC 108229</strain>
    </source>
</reference>
<feature type="compositionally biased region" description="Pro residues" evidence="1">
    <location>
        <begin position="238"/>
        <end position="247"/>
    </location>
</feature>
<organism evidence="2 3">
    <name type="scientific">Gordonia namibiensis NBRC 108229</name>
    <dbReference type="NCBI Taxonomy" id="1208314"/>
    <lineage>
        <taxon>Bacteria</taxon>
        <taxon>Bacillati</taxon>
        <taxon>Actinomycetota</taxon>
        <taxon>Actinomycetes</taxon>
        <taxon>Mycobacteriales</taxon>
        <taxon>Gordoniaceae</taxon>
        <taxon>Gordonia</taxon>
    </lineage>
</organism>
<proteinExistence type="predicted"/>
<feature type="region of interest" description="Disordered" evidence="1">
    <location>
        <begin position="218"/>
        <end position="345"/>
    </location>
</feature>
<feature type="compositionally biased region" description="Basic and acidic residues" evidence="1">
    <location>
        <begin position="253"/>
        <end position="267"/>
    </location>
</feature>
<dbReference type="AlphaFoldDB" id="K6XLP1"/>
<evidence type="ECO:0000313" key="3">
    <source>
        <dbReference type="Proteomes" id="UP000035058"/>
    </source>
</evidence>
<comment type="caution">
    <text evidence="2">The sequence shown here is derived from an EMBL/GenBank/DDBJ whole genome shotgun (WGS) entry which is preliminary data.</text>
</comment>
<keyword evidence="3" id="KW-1185">Reference proteome</keyword>